<dbReference type="VEuPathDB" id="FungiDB:GGTG_11149"/>
<dbReference type="GeneID" id="20351607"/>
<evidence type="ECO:0008006" key="6">
    <source>
        <dbReference type="Google" id="ProtNLM"/>
    </source>
</evidence>
<reference evidence="5" key="1">
    <citation type="submission" date="2010-07" db="EMBL/GenBank/DDBJ databases">
        <title>The genome sequence of Gaeumannomyces graminis var. tritici strain R3-111a-1.</title>
        <authorList>
            <consortium name="The Broad Institute Genome Sequencing Platform"/>
            <person name="Ma L.-J."/>
            <person name="Dead R."/>
            <person name="Young S."/>
            <person name="Zeng Q."/>
            <person name="Koehrsen M."/>
            <person name="Alvarado L."/>
            <person name="Berlin A."/>
            <person name="Chapman S.B."/>
            <person name="Chen Z."/>
            <person name="Freedman E."/>
            <person name="Gellesch M."/>
            <person name="Goldberg J."/>
            <person name="Griggs A."/>
            <person name="Gujja S."/>
            <person name="Heilman E.R."/>
            <person name="Heiman D."/>
            <person name="Hepburn T."/>
            <person name="Howarth C."/>
            <person name="Jen D."/>
            <person name="Larson L."/>
            <person name="Mehta T."/>
            <person name="Neiman D."/>
            <person name="Pearson M."/>
            <person name="Roberts A."/>
            <person name="Saif S."/>
            <person name="Shea T."/>
            <person name="Shenoy N."/>
            <person name="Sisk P."/>
            <person name="Stolte C."/>
            <person name="Sykes S."/>
            <person name="Walk T."/>
            <person name="White J."/>
            <person name="Yandava C."/>
            <person name="Haas B."/>
            <person name="Nusbaum C."/>
            <person name="Birren B."/>
        </authorList>
    </citation>
    <scope>NUCLEOTIDE SEQUENCE [LARGE SCALE GENOMIC DNA]</scope>
    <source>
        <strain evidence="5">R3-111a-1</strain>
    </source>
</reference>
<dbReference type="RefSeq" id="XP_009227293.1">
    <property type="nucleotide sequence ID" value="XM_009229029.1"/>
</dbReference>
<proteinExistence type="predicted"/>
<feature type="transmembrane region" description="Helical" evidence="2">
    <location>
        <begin position="20"/>
        <end position="39"/>
    </location>
</feature>
<evidence type="ECO:0000313" key="5">
    <source>
        <dbReference type="Proteomes" id="UP000006039"/>
    </source>
</evidence>
<keyword evidence="5" id="KW-1185">Reference proteome</keyword>
<name>J3PCC6_GAET3</name>
<feature type="compositionally biased region" description="Basic and acidic residues" evidence="1">
    <location>
        <begin position="390"/>
        <end position="402"/>
    </location>
</feature>
<dbReference type="EnsemblFungi" id="EJT71896">
    <property type="protein sequence ID" value="EJT71896"/>
    <property type="gene ID" value="GGTG_11149"/>
</dbReference>
<evidence type="ECO:0000313" key="4">
    <source>
        <dbReference type="EnsemblFungi" id="EJT71896"/>
    </source>
</evidence>
<feature type="compositionally biased region" description="Low complexity" evidence="1">
    <location>
        <begin position="55"/>
        <end position="71"/>
    </location>
</feature>
<feature type="compositionally biased region" description="Polar residues" evidence="1">
    <location>
        <begin position="274"/>
        <end position="289"/>
    </location>
</feature>
<keyword evidence="2" id="KW-0812">Transmembrane</keyword>
<keyword evidence="2" id="KW-1133">Transmembrane helix</keyword>
<dbReference type="HOGENOM" id="CLU_025740_0_0_1"/>
<reference evidence="3" key="3">
    <citation type="submission" date="2010-09" db="EMBL/GenBank/DDBJ databases">
        <title>Annotation of Gaeumannomyces graminis var. tritici R3-111a-1.</title>
        <authorList>
            <consortium name="The Broad Institute Genome Sequencing Platform"/>
            <person name="Ma L.-J."/>
            <person name="Dead R."/>
            <person name="Young S.K."/>
            <person name="Zeng Q."/>
            <person name="Gargeya S."/>
            <person name="Fitzgerald M."/>
            <person name="Haas B."/>
            <person name="Abouelleil A."/>
            <person name="Alvarado L."/>
            <person name="Arachchi H.M."/>
            <person name="Berlin A."/>
            <person name="Brown A."/>
            <person name="Chapman S.B."/>
            <person name="Chen Z."/>
            <person name="Dunbar C."/>
            <person name="Freedman E."/>
            <person name="Gearin G."/>
            <person name="Gellesch M."/>
            <person name="Goldberg J."/>
            <person name="Griggs A."/>
            <person name="Gujja S."/>
            <person name="Heiman D."/>
            <person name="Howarth C."/>
            <person name="Larson L."/>
            <person name="Lui A."/>
            <person name="MacDonald P.J.P."/>
            <person name="Mehta T."/>
            <person name="Montmayeur A."/>
            <person name="Murphy C."/>
            <person name="Neiman D."/>
            <person name="Pearson M."/>
            <person name="Priest M."/>
            <person name="Roberts A."/>
            <person name="Saif S."/>
            <person name="Shea T."/>
            <person name="Shenoy N."/>
            <person name="Sisk P."/>
            <person name="Stolte C."/>
            <person name="Sykes S."/>
            <person name="Yandava C."/>
            <person name="Wortman J."/>
            <person name="Nusbaum C."/>
            <person name="Birren B."/>
        </authorList>
    </citation>
    <scope>NUCLEOTIDE SEQUENCE</scope>
    <source>
        <strain evidence="3">R3-111a-1</strain>
    </source>
</reference>
<accession>J3PCC6</accession>
<feature type="region of interest" description="Disordered" evidence="1">
    <location>
        <begin position="267"/>
        <end position="301"/>
    </location>
</feature>
<evidence type="ECO:0000256" key="2">
    <source>
        <dbReference type="SAM" id="Phobius"/>
    </source>
</evidence>
<dbReference type="eggNOG" id="ENOG502SHU3">
    <property type="taxonomic scope" value="Eukaryota"/>
</dbReference>
<reference evidence="4" key="5">
    <citation type="submission" date="2018-04" db="UniProtKB">
        <authorList>
            <consortium name="EnsemblFungi"/>
        </authorList>
    </citation>
    <scope>IDENTIFICATION</scope>
    <source>
        <strain evidence="4">R3-111a-1</strain>
    </source>
</reference>
<organism evidence="3">
    <name type="scientific">Gaeumannomyces tritici (strain R3-111a-1)</name>
    <name type="common">Wheat and barley take-all root rot fungus</name>
    <name type="synonym">Gaeumannomyces graminis var. tritici</name>
    <dbReference type="NCBI Taxonomy" id="644352"/>
    <lineage>
        <taxon>Eukaryota</taxon>
        <taxon>Fungi</taxon>
        <taxon>Dikarya</taxon>
        <taxon>Ascomycota</taxon>
        <taxon>Pezizomycotina</taxon>
        <taxon>Sordariomycetes</taxon>
        <taxon>Sordariomycetidae</taxon>
        <taxon>Magnaporthales</taxon>
        <taxon>Magnaporthaceae</taxon>
        <taxon>Gaeumannomyces</taxon>
    </lineage>
</organism>
<dbReference type="AlphaFoldDB" id="J3PCC6"/>
<feature type="region of interest" description="Disordered" evidence="1">
    <location>
        <begin position="43"/>
        <end position="131"/>
    </location>
</feature>
<evidence type="ECO:0000313" key="3">
    <source>
        <dbReference type="EMBL" id="EJT71896.1"/>
    </source>
</evidence>
<protein>
    <recommendedName>
        <fullName evidence="6">Peroxin 22-like protein</fullName>
    </recommendedName>
</protein>
<evidence type="ECO:0000256" key="1">
    <source>
        <dbReference type="SAM" id="MobiDB-lite"/>
    </source>
</evidence>
<sequence length="434" mass="46563">MSSPYDNRGSSRRHGVWSHWVPLALTVTVATVGVAAWVWSQRSSDDDDESALALQQQQQQQQQQQPPQQHPQHTDIDYNNADYGDNPPYGATDRGVAGRQAGAPRPSGDAKPGEENFNAGWGSRMSGALRRTPSPQQFFDSAGKTVAAGMAAAGAAVGSALAAIREEDKGAYADHETWSEEADAKKKVTSTSRTAGSGGGSSSSKRRKTVAIVVSADTNLDDMEADGFVEHASILSHIPKNINYSKIKLFVLIYAPSLKDAAVEASTGELPPGSLSSSFTNIDHAQAQSPKDEKSPMFNASSSTNPGFNAIYSQALALVEKETMVLPYTSSTGHSHILRHLQPDVVYLQESLSGDNGSVVTQLQTWLSKDIILVVGAESGDGGLADSESEADRPSDEVTKWWQREERVGRGRGVIVVDGMRVGDDWGRRVQGRE</sequence>
<dbReference type="OrthoDB" id="5327700at2759"/>
<reference evidence="3" key="2">
    <citation type="submission" date="2010-07" db="EMBL/GenBank/DDBJ databases">
        <authorList>
            <consortium name="The Broad Institute Genome Sequencing Platform"/>
            <consortium name="Broad Institute Genome Sequencing Center for Infectious Disease"/>
            <person name="Ma L.-J."/>
            <person name="Dead R."/>
            <person name="Young S."/>
            <person name="Zeng Q."/>
            <person name="Koehrsen M."/>
            <person name="Alvarado L."/>
            <person name="Berlin A."/>
            <person name="Chapman S.B."/>
            <person name="Chen Z."/>
            <person name="Freedman E."/>
            <person name="Gellesch M."/>
            <person name="Goldberg J."/>
            <person name="Griggs A."/>
            <person name="Gujja S."/>
            <person name="Heilman E.R."/>
            <person name="Heiman D."/>
            <person name="Hepburn T."/>
            <person name="Howarth C."/>
            <person name="Jen D."/>
            <person name="Larson L."/>
            <person name="Mehta T."/>
            <person name="Neiman D."/>
            <person name="Pearson M."/>
            <person name="Roberts A."/>
            <person name="Saif S."/>
            <person name="Shea T."/>
            <person name="Shenoy N."/>
            <person name="Sisk P."/>
            <person name="Stolte C."/>
            <person name="Sykes S."/>
            <person name="Walk T."/>
            <person name="White J."/>
            <person name="Yandava C."/>
            <person name="Haas B."/>
            <person name="Nusbaum C."/>
            <person name="Birren B."/>
        </authorList>
    </citation>
    <scope>NUCLEOTIDE SEQUENCE</scope>
    <source>
        <strain evidence="3">R3-111a-1</strain>
    </source>
</reference>
<gene>
    <name evidence="4" type="primary">20351607</name>
    <name evidence="3" type="ORF">GGTG_11149</name>
</gene>
<keyword evidence="2" id="KW-0472">Membrane</keyword>
<dbReference type="Proteomes" id="UP000006039">
    <property type="component" value="Unassembled WGS sequence"/>
</dbReference>
<feature type="region of interest" description="Disordered" evidence="1">
    <location>
        <begin position="382"/>
        <end position="402"/>
    </location>
</feature>
<dbReference type="EMBL" id="GL385400">
    <property type="protein sequence ID" value="EJT71896.1"/>
    <property type="molecule type" value="Genomic_DNA"/>
</dbReference>
<feature type="region of interest" description="Disordered" evidence="1">
    <location>
        <begin position="174"/>
        <end position="208"/>
    </location>
</feature>
<reference evidence="4" key="4">
    <citation type="journal article" date="2015" name="G3 (Bethesda)">
        <title>Genome sequences of three phytopathogenic species of the Magnaporthaceae family of fungi.</title>
        <authorList>
            <person name="Okagaki L.H."/>
            <person name="Nunes C.C."/>
            <person name="Sailsbery J."/>
            <person name="Clay B."/>
            <person name="Brown D."/>
            <person name="John T."/>
            <person name="Oh Y."/>
            <person name="Young N."/>
            <person name="Fitzgerald M."/>
            <person name="Haas B.J."/>
            <person name="Zeng Q."/>
            <person name="Young S."/>
            <person name="Adiconis X."/>
            <person name="Fan L."/>
            <person name="Levin J.Z."/>
            <person name="Mitchell T.K."/>
            <person name="Okubara P.A."/>
            <person name="Farman M.L."/>
            <person name="Kohn L.M."/>
            <person name="Birren B."/>
            <person name="Ma L.-J."/>
            <person name="Dean R.A."/>
        </authorList>
    </citation>
    <scope>NUCLEOTIDE SEQUENCE</scope>
    <source>
        <strain evidence="4">R3-111a-1</strain>
    </source>
</reference>
<feature type="compositionally biased region" description="Basic and acidic residues" evidence="1">
    <location>
        <begin position="174"/>
        <end position="186"/>
    </location>
</feature>